<dbReference type="RefSeq" id="XP_064717973.1">
    <property type="nucleotide sequence ID" value="XM_064861901.1"/>
</dbReference>
<evidence type="ECO:0000256" key="2">
    <source>
        <dbReference type="ARBA" id="ARBA00010989"/>
    </source>
</evidence>
<evidence type="ECO:0000256" key="1">
    <source>
        <dbReference type="ARBA" id="ARBA00001974"/>
    </source>
</evidence>
<dbReference type="Gene3D" id="3.30.9.10">
    <property type="entry name" value="D-Amino Acid Oxidase, subunit A, domain 2"/>
    <property type="match status" value="1"/>
</dbReference>
<dbReference type="Pfam" id="PF01266">
    <property type="entry name" value="DAO"/>
    <property type="match status" value="1"/>
</dbReference>
<dbReference type="PANTHER" id="PTHR10961:SF15">
    <property type="entry name" value="FAD DEPENDENT OXIDOREDUCTASE DOMAIN-CONTAINING PROTEIN"/>
    <property type="match status" value="1"/>
</dbReference>
<dbReference type="Proteomes" id="UP001432216">
    <property type="component" value="Chromosome 1"/>
</dbReference>
<keyword evidence="4" id="KW-0274">FAD</keyword>
<keyword evidence="5" id="KW-0560">Oxidoreductase</keyword>
<dbReference type="InterPro" id="IPR006076">
    <property type="entry name" value="FAD-dep_OxRdtase"/>
</dbReference>
<dbReference type="SUPFAM" id="SSF51905">
    <property type="entry name" value="FAD/NAD(P)-binding domain"/>
    <property type="match status" value="1"/>
</dbReference>
<keyword evidence="3" id="KW-0285">Flavoprotein</keyword>
<evidence type="ECO:0000313" key="7">
    <source>
        <dbReference type="EMBL" id="WVO18733.1"/>
    </source>
</evidence>
<reference evidence="7 8" key="1">
    <citation type="submission" date="2024-01" db="EMBL/GenBank/DDBJ databases">
        <title>Comparative genomics of Cryptococcus and Kwoniella reveals pathogenesis evolution and contrasting modes of karyotype evolution via chromosome fusion or intercentromeric recombination.</title>
        <authorList>
            <person name="Coelho M.A."/>
            <person name="David-Palma M."/>
            <person name="Shea T."/>
            <person name="Bowers K."/>
            <person name="McGinley-Smith S."/>
            <person name="Mohammad A.W."/>
            <person name="Gnirke A."/>
            <person name="Yurkov A.M."/>
            <person name="Nowrousian M."/>
            <person name="Sun S."/>
            <person name="Cuomo C.A."/>
            <person name="Heitman J."/>
        </authorList>
    </citation>
    <scope>NUCLEOTIDE SEQUENCE [LARGE SCALE GENOMIC DNA]</scope>
    <source>
        <strain evidence="7 8">7685027</strain>
    </source>
</reference>
<gene>
    <name evidence="7" type="ORF">IAS62_000003</name>
</gene>
<evidence type="ECO:0000259" key="6">
    <source>
        <dbReference type="Pfam" id="PF01266"/>
    </source>
</evidence>
<dbReference type="InterPro" id="IPR036188">
    <property type="entry name" value="FAD/NAD-bd_sf"/>
</dbReference>
<comment type="cofactor">
    <cofactor evidence="1">
        <name>FAD</name>
        <dbReference type="ChEBI" id="CHEBI:57692"/>
    </cofactor>
</comment>
<evidence type="ECO:0000256" key="5">
    <source>
        <dbReference type="ARBA" id="ARBA00023002"/>
    </source>
</evidence>
<organism evidence="7 8">
    <name type="scientific">Cryptococcus decagattii</name>
    <dbReference type="NCBI Taxonomy" id="1859122"/>
    <lineage>
        <taxon>Eukaryota</taxon>
        <taxon>Fungi</taxon>
        <taxon>Dikarya</taxon>
        <taxon>Basidiomycota</taxon>
        <taxon>Agaricomycotina</taxon>
        <taxon>Tremellomycetes</taxon>
        <taxon>Tremellales</taxon>
        <taxon>Cryptococcaceae</taxon>
        <taxon>Cryptococcus</taxon>
        <taxon>Cryptococcus gattii species complex</taxon>
    </lineage>
</organism>
<proteinExistence type="inferred from homology"/>
<dbReference type="InterPro" id="IPR045170">
    <property type="entry name" value="MTOX"/>
</dbReference>
<accession>A0ABZ2AJL6</accession>
<dbReference type="EMBL" id="CP143806">
    <property type="protein sequence ID" value="WVO18733.1"/>
    <property type="molecule type" value="Genomic_DNA"/>
</dbReference>
<name>A0ABZ2AJL6_9TREE</name>
<evidence type="ECO:0000256" key="3">
    <source>
        <dbReference type="ARBA" id="ARBA00022630"/>
    </source>
</evidence>
<comment type="similarity">
    <text evidence="2">Belongs to the MSOX/MTOX family.</text>
</comment>
<dbReference type="PANTHER" id="PTHR10961">
    <property type="entry name" value="PEROXISOMAL SARCOSINE OXIDASE"/>
    <property type="match status" value="1"/>
</dbReference>
<dbReference type="Gene3D" id="3.50.50.60">
    <property type="entry name" value="FAD/NAD(P)-binding domain"/>
    <property type="match status" value="1"/>
</dbReference>
<feature type="domain" description="FAD dependent oxidoreductase" evidence="6">
    <location>
        <begin position="7"/>
        <end position="434"/>
    </location>
</feature>
<sequence length="529" mass="58647">MSDPSQKILIVGAGVFGLSTALFLARRGYKDITVIDRISLEINQYHPDAGCDGASADINKVFRTGYGVRHMYEKLAFRALPVWQEWNATIRNSSPEELPTGITPDDDLLVQCGVMRLGEGKELDDYHAQCLQGAIEQGHRDDVYLINDAHDLARAAQKDKDSPGMHWASKLQRYGVLIGGNIHGMLDMEGGFTRADKSCLYALHLCKKAGVKFILDQRSGAFDKFIHEGKTILGVVTKDGKEHRADKTIVAAGGWTASIVPEVSSLLETTAGSLCFIDIPENRPDLRKKYSPAEFCGWSLKLKADPGDHEGSYRSMGGFPADPNGRLKFGFRATKFTNYETLPNGQKISVPRTAFTENKIDNIPKKALEAIKSNIMALYPDLAEFGLTGTRMCWYTDSIDCHFLADYVPDTNESLFIASGGSGHGFKFLPIFGENFVNQLEKKEDEFTQYWKWRSAIPGESANGLEEGPDGPRTLDKAAMATRTDWKFDTNRVDDKLDTNRVVDKLASCRADWKFDADGVVDKLAKCTV</sequence>
<protein>
    <recommendedName>
        <fullName evidence="6">FAD dependent oxidoreductase domain-containing protein</fullName>
    </recommendedName>
</protein>
<evidence type="ECO:0000313" key="8">
    <source>
        <dbReference type="Proteomes" id="UP001432216"/>
    </source>
</evidence>
<dbReference type="GeneID" id="89986779"/>
<evidence type="ECO:0000256" key="4">
    <source>
        <dbReference type="ARBA" id="ARBA00022827"/>
    </source>
</evidence>
<keyword evidence="8" id="KW-1185">Reference proteome</keyword>